<protein>
    <submittedName>
        <fullName evidence="1">Uncharacterized protein</fullName>
    </submittedName>
</protein>
<accession>W9R9E1</accession>
<dbReference type="Proteomes" id="UP000030645">
    <property type="component" value="Unassembled WGS sequence"/>
</dbReference>
<evidence type="ECO:0000313" key="2">
    <source>
        <dbReference type="Proteomes" id="UP000030645"/>
    </source>
</evidence>
<reference evidence="2" key="1">
    <citation type="submission" date="2013-01" db="EMBL/GenBank/DDBJ databases">
        <title>Draft Genome Sequence of a Mulberry Tree, Morus notabilis C.K. Schneid.</title>
        <authorList>
            <person name="He N."/>
            <person name="Zhao S."/>
        </authorList>
    </citation>
    <scope>NUCLEOTIDE SEQUENCE</scope>
</reference>
<evidence type="ECO:0000313" key="1">
    <source>
        <dbReference type="EMBL" id="EXB63653.1"/>
    </source>
</evidence>
<dbReference type="AlphaFoldDB" id="W9R9E1"/>
<dbReference type="EMBL" id="KE344491">
    <property type="protein sequence ID" value="EXB63653.1"/>
    <property type="molecule type" value="Genomic_DNA"/>
</dbReference>
<organism evidence="1 2">
    <name type="scientific">Morus notabilis</name>
    <dbReference type="NCBI Taxonomy" id="981085"/>
    <lineage>
        <taxon>Eukaryota</taxon>
        <taxon>Viridiplantae</taxon>
        <taxon>Streptophyta</taxon>
        <taxon>Embryophyta</taxon>
        <taxon>Tracheophyta</taxon>
        <taxon>Spermatophyta</taxon>
        <taxon>Magnoliopsida</taxon>
        <taxon>eudicotyledons</taxon>
        <taxon>Gunneridae</taxon>
        <taxon>Pentapetalae</taxon>
        <taxon>rosids</taxon>
        <taxon>fabids</taxon>
        <taxon>Rosales</taxon>
        <taxon>Moraceae</taxon>
        <taxon>Moreae</taxon>
        <taxon>Morus</taxon>
    </lineage>
</organism>
<keyword evidence="2" id="KW-1185">Reference proteome</keyword>
<sequence length="68" mass="8078">MLSSHWRISVYSGWWHASLALIASKTNRELIWAHRNQNYRRLLENRGPPITKNLNSDHERCNSDVFDD</sequence>
<name>W9R9E1_9ROSA</name>
<gene>
    <name evidence="1" type="ORF">L484_026995</name>
</gene>
<proteinExistence type="predicted"/>